<dbReference type="RefSeq" id="XP_018061861.1">
    <property type="nucleotide sequence ID" value="XM_018220866.1"/>
</dbReference>
<dbReference type="PANTHER" id="PTHR43175">
    <property type="entry name" value="CARBONIC ANHYDRASE"/>
    <property type="match status" value="1"/>
</dbReference>
<dbReference type="Pfam" id="PF00484">
    <property type="entry name" value="Pro_CA"/>
    <property type="match status" value="1"/>
</dbReference>
<dbReference type="PANTHER" id="PTHR43175:SF3">
    <property type="entry name" value="CARBON DISULFIDE HYDROLASE"/>
    <property type="match status" value="1"/>
</dbReference>
<keyword evidence="2 4" id="KW-0479">Metal-binding</keyword>
<dbReference type="OrthoDB" id="10248475at2759"/>
<dbReference type="InParanoid" id="A0A132B518"/>
<keyword evidence="3 4" id="KW-0862">Zinc</keyword>
<keyword evidence="5" id="KW-0456">Lyase</keyword>
<dbReference type="KEGG" id="psco:LY89DRAFT_742742"/>
<accession>A0A132B518</accession>
<dbReference type="SMART" id="SM00947">
    <property type="entry name" value="Pro_CA"/>
    <property type="match status" value="1"/>
</dbReference>
<dbReference type="GO" id="GO:0008270">
    <property type="term" value="F:zinc ion binding"/>
    <property type="evidence" value="ECO:0007669"/>
    <property type="project" value="UniProtKB-UniRule"/>
</dbReference>
<comment type="cofactor">
    <cofactor evidence="4">
        <name>Zn(2+)</name>
        <dbReference type="ChEBI" id="CHEBI:29105"/>
    </cofactor>
    <text evidence="4">Binds 1 zinc ion per subunit.</text>
</comment>
<dbReference type="Gene3D" id="3.40.1050.10">
    <property type="entry name" value="Carbonic anhydrase"/>
    <property type="match status" value="1"/>
</dbReference>
<evidence type="ECO:0000256" key="4">
    <source>
        <dbReference type="PIRSR" id="PIRSR601765-1"/>
    </source>
</evidence>
<sequence length="184" mass="19855">MKITGPLVEMLARNKLFAQKYQSPPPLMEMIKGMRASGAGVVVLSCSDPRLNPYQVLGIDPTLKATMIRNAGGRAFDAIRTMAVLQTIGAPGTIVVMHHTDCGMTHFHDSAIKTALLEIAPEAKASIETAKFGEITGSIEDSVREDIALIRASPLIKKTTQIVGLKYDIHSGVLTQVDENKSEL</sequence>
<feature type="binding site" evidence="4">
    <location>
        <position position="48"/>
    </location>
    <ligand>
        <name>Zn(2+)</name>
        <dbReference type="ChEBI" id="CHEBI:29105"/>
    </ligand>
</feature>
<comment type="similarity">
    <text evidence="1 5">Belongs to the beta-class carbonic anhydrase family.</text>
</comment>
<dbReference type="InterPro" id="IPR001765">
    <property type="entry name" value="Carbonic_anhydrase"/>
</dbReference>
<feature type="binding site" evidence="4">
    <location>
        <position position="99"/>
    </location>
    <ligand>
        <name>Zn(2+)</name>
        <dbReference type="ChEBI" id="CHEBI:29105"/>
    </ligand>
</feature>
<evidence type="ECO:0000313" key="7">
    <source>
        <dbReference type="Proteomes" id="UP000070700"/>
    </source>
</evidence>
<comment type="catalytic activity">
    <reaction evidence="5">
        <text>hydrogencarbonate + H(+) = CO2 + H2O</text>
        <dbReference type="Rhea" id="RHEA:10748"/>
        <dbReference type="ChEBI" id="CHEBI:15377"/>
        <dbReference type="ChEBI" id="CHEBI:15378"/>
        <dbReference type="ChEBI" id="CHEBI:16526"/>
        <dbReference type="ChEBI" id="CHEBI:17544"/>
        <dbReference type="EC" id="4.2.1.1"/>
    </reaction>
</comment>
<feature type="binding site" evidence="4">
    <location>
        <position position="46"/>
    </location>
    <ligand>
        <name>Zn(2+)</name>
        <dbReference type="ChEBI" id="CHEBI:29105"/>
    </ligand>
</feature>
<evidence type="ECO:0000256" key="3">
    <source>
        <dbReference type="ARBA" id="ARBA00022833"/>
    </source>
</evidence>
<dbReference type="STRING" id="149040.A0A132B518"/>
<dbReference type="InterPro" id="IPR036874">
    <property type="entry name" value="Carbonic_anhydrase_sf"/>
</dbReference>
<dbReference type="AlphaFoldDB" id="A0A132B518"/>
<dbReference type="SUPFAM" id="SSF53056">
    <property type="entry name" value="beta-carbonic anhydrase, cab"/>
    <property type="match status" value="1"/>
</dbReference>
<comment type="function">
    <text evidence="5">Reversible hydration of carbon dioxide.</text>
</comment>
<evidence type="ECO:0000313" key="6">
    <source>
        <dbReference type="EMBL" id="KUJ07506.1"/>
    </source>
</evidence>
<name>A0A132B518_MOLSC</name>
<organism evidence="6 7">
    <name type="scientific">Mollisia scopiformis</name>
    <name type="common">Conifer needle endophyte fungus</name>
    <name type="synonym">Phialocephala scopiformis</name>
    <dbReference type="NCBI Taxonomy" id="149040"/>
    <lineage>
        <taxon>Eukaryota</taxon>
        <taxon>Fungi</taxon>
        <taxon>Dikarya</taxon>
        <taxon>Ascomycota</taxon>
        <taxon>Pezizomycotina</taxon>
        <taxon>Leotiomycetes</taxon>
        <taxon>Helotiales</taxon>
        <taxon>Mollisiaceae</taxon>
        <taxon>Mollisia</taxon>
    </lineage>
</organism>
<evidence type="ECO:0000256" key="2">
    <source>
        <dbReference type="ARBA" id="ARBA00022723"/>
    </source>
</evidence>
<protein>
    <recommendedName>
        <fullName evidence="5">Carbonic anhydrase</fullName>
        <ecNumber evidence="5">4.2.1.1</ecNumber>
    </recommendedName>
    <alternativeName>
        <fullName evidence="5">Carbonate dehydratase</fullName>
    </alternativeName>
</protein>
<keyword evidence="7" id="KW-1185">Reference proteome</keyword>
<evidence type="ECO:0000256" key="1">
    <source>
        <dbReference type="ARBA" id="ARBA00006217"/>
    </source>
</evidence>
<proteinExistence type="inferred from homology"/>
<feature type="binding site" evidence="4">
    <location>
        <position position="102"/>
    </location>
    <ligand>
        <name>Zn(2+)</name>
        <dbReference type="ChEBI" id="CHEBI:29105"/>
    </ligand>
</feature>
<reference evidence="6 7" key="1">
    <citation type="submission" date="2015-10" db="EMBL/GenBank/DDBJ databases">
        <title>Full genome of DAOMC 229536 Phialocephala scopiformis, a fungal endophyte of spruce producing the potent anti-insectan compound rugulosin.</title>
        <authorList>
            <consortium name="DOE Joint Genome Institute"/>
            <person name="Walker A.K."/>
            <person name="Frasz S.L."/>
            <person name="Seifert K.A."/>
            <person name="Miller J.D."/>
            <person name="Mondo S.J."/>
            <person name="Labutti K."/>
            <person name="Lipzen A."/>
            <person name="Dockter R."/>
            <person name="Kennedy M."/>
            <person name="Grigoriev I.V."/>
            <person name="Spatafora J.W."/>
        </authorList>
    </citation>
    <scope>NUCLEOTIDE SEQUENCE [LARGE SCALE GENOMIC DNA]</scope>
    <source>
        <strain evidence="6 7">CBS 120377</strain>
    </source>
</reference>
<evidence type="ECO:0000256" key="5">
    <source>
        <dbReference type="RuleBase" id="RU003956"/>
    </source>
</evidence>
<dbReference type="EC" id="4.2.1.1" evidence="5"/>
<dbReference type="GeneID" id="28830592"/>
<gene>
    <name evidence="6" type="ORF">LY89DRAFT_742742</name>
</gene>
<dbReference type="Proteomes" id="UP000070700">
    <property type="component" value="Unassembled WGS sequence"/>
</dbReference>
<dbReference type="EMBL" id="KQ947439">
    <property type="protein sequence ID" value="KUJ07506.1"/>
    <property type="molecule type" value="Genomic_DNA"/>
</dbReference>
<dbReference type="CDD" id="cd03379">
    <property type="entry name" value="beta_CA_cladeD"/>
    <property type="match status" value="1"/>
</dbReference>
<dbReference type="GO" id="GO:0004089">
    <property type="term" value="F:carbonate dehydratase activity"/>
    <property type="evidence" value="ECO:0007669"/>
    <property type="project" value="UniProtKB-UniRule"/>
</dbReference>